<protein>
    <submittedName>
        <fullName evidence="1">Uncharacterized protein</fullName>
    </submittedName>
</protein>
<evidence type="ECO:0000313" key="2">
    <source>
        <dbReference type="Proteomes" id="UP000034137"/>
    </source>
</evidence>
<proteinExistence type="predicted"/>
<accession>A0A0G0T3S6</accession>
<organism evidence="1 2">
    <name type="scientific">Candidatus Falkowbacteria bacterium GW2011_GWF2_39_8</name>
    <dbReference type="NCBI Taxonomy" id="1618642"/>
    <lineage>
        <taxon>Bacteria</taxon>
        <taxon>Candidatus Falkowiibacteriota</taxon>
    </lineage>
</organism>
<gene>
    <name evidence="1" type="ORF">UT64_C0032G0006</name>
</gene>
<comment type="caution">
    <text evidence="1">The sequence shown here is derived from an EMBL/GenBank/DDBJ whole genome shotgun (WGS) entry which is preliminary data.</text>
</comment>
<dbReference type="Proteomes" id="UP000034137">
    <property type="component" value="Unassembled WGS sequence"/>
</dbReference>
<name>A0A0G0T3S6_9BACT</name>
<reference evidence="1 2" key="1">
    <citation type="journal article" date="2015" name="Nature">
        <title>rRNA introns, odd ribosomes, and small enigmatic genomes across a large radiation of phyla.</title>
        <authorList>
            <person name="Brown C.T."/>
            <person name="Hug L.A."/>
            <person name="Thomas B.C."/>
            <person name="Sharon I."/>
            <person name="Castelle C.J."/>
            <person name="Singh A."/>
            <person name="Wilkins M.J."/>
            <person name="Williams K.H."/>
            <person name="Banfield J.F."/>
        </authorList>
    </citation>
    <scope>NUCLEOTIDE SEQUENCE [LARGE SCALE GENOMIC DNA]</scope>
</reference>
<sequence length="100" mass="10930">MKAQIGWIKCRRAVPAVSLDSENGKIIIICYGLGVNPQVSNDDKFESFGDIQVGEAEFLVALKQAAEKVLADPFTDDCNYEAIEAGRRLVANLPSRSSTR</sequence>
<evidence type="ECO:0000313" key="1">
    <source>
        <dbReference type="EMBL" id="KKR32492.1"/>
    </source>
</evidence>
<dbReference type="AlphaFoldDB" id="A0A0G0T3S6"/>
<dbReference type="EMBL" id="LBXO01000032">
    <property type="protein sequence ID" value="KKR32492.1"/>
    <property type="molecule type" value="Genomic_DNA"/>
</dbReference>